<dbReference type="InterPro" id="IPR052353">
    <property type="entry name" value="Benzoxazolinone_Detox_Enz"/>
</dbReference>
<reference evidence="2 3" key="1">
    <citation type="submission" date="2016-11" db="EMBL/GenBank/DDBJ databases">
        <authorList>
            <person name="Jaros S."/>
            <person name="Januszkiewicz K."/>
            <person name="Wedrychowicz H."/>
        </authorList>
    </citation>
    <scope>NUCLEOTIDE SEQUENCE [LARGE SCALE GENOMIC DNA]</scope>
    <source>
        <strain evidence="2 3">DSM 22153</strain>
    </source>
</reference>
<dbReference type="GO" id="GO:0030151">
    <property type="term" value="F:molybdenum ion binding"/>
    <property type="evidence" value="ECO:0007669"/>
    <property type="project" value="InterPro"/>
</dbReference>
<sequence>MPLSLEATILGVFAGKPEQRWEGKEPSAIGKLPVEGPQRLTFTGLTSDQQADLRVHGGPEKALHHYAADHMSHWQTRFPDKADLFRPGCFGENISTEGLHEDNLCLGDVLTMGTATVEICQGRQPCWKLNLHTGIAAMAPSFQKSGKTGWYYRVLEEGNVAAGDKVRLIQRDYPQWPLARLISARFNPALEPETAAELAGMKPLAESWRASFQRKTDRGYVENTDRRLKGV</sequence>
<evidence type="ECO:0000259" key="1">
    <source>
        <dbReference type="PROSITE" id="PS51340"/>
    </source>
</evidence>
<dbReference type="InterPro" id="IPR011037">
    <property type="entry name" value="Pyrv_Knase-like_insert_dom_sf"/>
</dbReference>
<name>A0A1M7HNY2_9HYPH</name>
<dbReference type="STRING" id="735517.SAMN05444272_2284"/>
<evidence type="ECO:0000313" key="2">
    <source>
        <dbReference type="EMBL" id="SHM30261.1"/>
    </source>
</evidence>
<protein>
    <submittedName>
        <fullName evidence="2">MOSC domain-containing protein YiiM</fullName>
    </submittedName>
</protein>
<dbReference type="AlphaFoldDB" id="A0A1M7HNY2"/>
<evidence type="ECO:0000313" key="3">
    <source>
        <dbReference type="Proteomes" id="UP000186002"/>
    </source>
</evidence>
<dbReference type="PANTHER" id="PTHR30212">
    <property type="entry name" value="PROTEIN YIIM"/>
    <property type="match status" value="1"/>
</dbReference>
<dbReference type="Pfam" id="PF03473">
    <property type="entry name" value="MOSC"/>
    <property type="match status" value="1"/>
</dbReference>
<gene>
    <name evidence="2" type="ORF">SAMN05444272_2284</name>
</gene>
<feature type="domain" description="MOSC" evidence="1">
    <location>
        <begin position="32"/>
        <end position="169"/>
    </location>
</feature>
<dbReference type="EMBL" id="FRBW01000002">
    <property type="protein sequence ID" value="SHM30261.1"/>
    <property type="molecule type" value="Genomic_DNA"/>
</dbReference>
<dbReference type="PANTHER" id="PTHR30212:SF2">
    <property type="entry name" value="PROTEIN YIIM"/>
    <property type="match status" value="1"/>
</dbReference>
<keyword evidence="3" id="KW-1185">Reference proteome</keyword>
<dbReference type="InterPro" id="IPR005163">
    <property type="entry name" value="Tri_helical_YiiM-like"/>
</dbReference>
<dbReference type="Proteomes" id="UP000186002">
    <property type="component" value="Unassembled WGS sequence"/>
</dbReference>
<organism evidence="2 3">
    <name type="scientific">Roseibium suaedae</name>
    <dbReference type="NCBI Taxonomy" id="735517"/>
    <lineage>
        <taxon>Bacteria</taxon>
        <taxon>Pseudomonadati</taxon>
        <taxon>Pseudomonadota</taxon>
        <taxon>Alphaproteobacteria</taxon>
        <taxon>Hyphomicrobiales</taxon>
        <taxon>Stappiaceae</taxon>
        <taxon>Roseibium</taxon>
    </lineage>
</organism>
<dbReference type="OrthoDB" id="9786134at2"/>
<dbReference type="InterPro" id="IPR005302">
    <property type="entry name" value="MoCF_Sase_C"/>
</dbReference>
<dbReference type="Gene3D" id="2.40.33.20">
    <property type="entry name" value="PK beta-barrel domain-like"/>
    <property type="match status" value="1"/>
</dbReference>
<dbReference type="GO" id="GO:0003824">
    <property type="term" value="F:catalytic activity"/>
    <property type="evidence" value="ECO:0007669"/>
    <property type="project" value="InterPro"/>
</dbReference>
<dbReference type="PROSITE" id="PS51340">
    <property type="entry name" value="MOSC"/>
    <property type="match status" value="1"/>
</dbReference>
<dbReference type="SUPFAM" id="SSF50800">
    <property type="entry name" value="PK beta-barrel domain-like"/>
    <property type="match status" value="1"/>
</dbReference>
<dbReference type="GO" id="GO:0030170">
    <property type="term" value="F:pyridoxal phosphate binding"/>
    <property type="evidence" value="ECO:0007669"/>
    <property type="project" value="InterPro"/>
</dbReference>
<accession>A0A1M7HNY2</accession>
<dbReference type="RefSeq" id="WP_073013138.1">
    <property type="nucleotide sequence ID" value="NZ_FRBW01000002.1"/>
</dbReference>
<dbReference type="Pfam" id="PF03475">
    <property type="entry name" value="YiiM_3-alpha"/>
    <property type="match status" value="1"/>
</dbReference>
<proteinExistence type="predicted"/>